<comment type="caution">
    <text evidence="1">The sequence shown here is derived from an EMBL/GenBank/DDBJ whole genome shotgun (WGS) entry which is preliminary data.</text>
</comment>
<gene>
    <name evidence="1" type="ORF">K488DRAFT_75510</name>
</gene>
<reference evidence="1" key="2">
    <citation type="journal article" date="2022" name="New Phytol.">
        <title>Evolutionary transition to the ectomycorrhizal habit in the genomes of a hyperdiverse lineage of mushroom-forming fungi.</title>
        <authorList>
            <person name="Looney B."/>
            <person name="Miyauchi S."/>
            <person name="Morin E."/>
            <person name="Drula E."/>
            <person name="Courty P.E."/>
            <person name="Kohler A."/>
            <person name="Kuo A."/>
            <person name="LaButti K."/>
            <person name="Pangilinan J."/>
            <person name="Lipzen A."/>
            <person name="Riley R."/>
            <person name="Andreopoulos W."/>
            <person name="He G."/>
            <person name="Johnson J."/>
            <person name="Nolan M."/>
            <person name="Tritt A."/>
            <person name="Barry K.W."/>
            <person name="Grigoriev I.V."/>
            <person name="Nagy L.G."/>
            <person name="Hibbett D."/>
            <person name="Henrissat B."/>
            <person name="Matheny P.B."/>
            <person name="Labbe J."/>
            <person name="Martin F.M."/>
        </authorList>
    </citation>
    <scope>NUCLEOTIDE SEQUENCE</scope>
    <source>
        <strain evidence="1">EC-137</strain>
    </source>
</reference>
<dbReference type="EMBL" id="MU273465">
    <property type="protein sequence ID" value="KAI0037184.1"/>
    <property type="molecule type" value="Genomic_DNA"/>
</dbReference>
<sequence>MPLLHLQPPFRAEHLGSLRRPAYLLEKRAQFDSGEISRDELRPAEEKAIQEIVQLQKELGLKAVTDGEFTRHMFFDGVFNNLDGFEHIPDVPLERFMDYVPDTAGFKELNFKKADSYMCKSKIKRTKSFYRAEFEYTKSLLPSEKHKDIKLTICAPEWFHLRHGPYAYPLDVYKTDEEYFADISRAYREEIAELYSLGCRNIQFDDPLLAYFCSEKMLAGMKEAGVDSERLLQLYINVYNDCLEGRPADMNVGVHLCRGNFKARSQHSGGRHFSEGGYDRIAVKLFNELNVDCYYLEYDTERAGTFEPLKHLPKHKTVVLGLVTSKFPQLEDPEEMKQRVHSAAEIISHGVESRTKAEAFHQICISPQCGFASHSLGNEVTDEDMANKLKLVVKVAGELWSDA</sequence>
<evidence type="ECO:0000313" key="2">
    <source>
        <dbReference type="Proteomes" id="UP000814128"/>
    </source>
</evidence>
<protein>
    <submittedName>
        <fullName evidence="1">UROD/MetE-like protein</fullName>
    </submittedName>
</protein>
<keyword evidence="2" id="KW-1185">Reference proteome</keyword>
<name>A0ACB8QZA9_9AGAM</name>
<evidence type="ECO:0000313" key="1">
    <source>
        <dbReference type="EMBL" id="KAI0037184.1"/>
    </source>
</evidence>
<organism evidence="1 2">
    <name type="scientific">Vararia minispora EC-137</name>
    <dbReference type="NCBI Taxonomy" id="1314806"/>
    <lineage>
        <taxon>Eukaryota</taxon>
        <taxon>Fungi</taxon>
        <taxon>Dikarya</taxon>
        <taxon>Basidiomycota</taxon>
        <taxon>Agaricomycotina</taxon>
        <taxon>Agaricomycetes</taxon>
        <taxon>Russulales</taxon>
        <taxon>Lachnocladiaceae</taxon>
        <taxon>Vararia</taxon>
    </lineage>
</organism>
<reference evidence="1" key="1">
    <citation type="submission" date="2021-02" db="EMBL/GenBank/DDBJ databases">
        <authorList>
            <consortium name="DOE Joint Genome Institute"/>
            <person name="Ahrendt S."/>
            <person name="Looney B.P."/>
            <person name="Miyauchi S."/>
            <person name="Morin E."/>
            <person name="Drula E."/>
            <person name="Courty P.E."/>
            <person name="Chicoki N."/>
            <person name="Fauchery L."/>
            <person name="Kohler A."/>
            <person name="Kuo A."/>
            <person name="Labutti K."/>
            <person name="Pangilinan J."/>
            <person name="Lipzen A."/>
            <person name="Riley R."/>
            <person name="Andreopoulos W."/>
            <person name="He G."/>
            <person name="Johnson J."/>
            <person name="Barry K.W."/>
            <person name="Grigoriev I.V."/>
            <person name="Nagy L."/>
            <person name="Hibbett D."/>
            <person name="Henrissat B."/>
            <person name="Matheny P.B."/>
            <person name="Labbe J."/>
            <person name="Martin F."/>
        </authorList>
    </citation>
    <scope>NUCLEOTIDE SEQUENCE</scope>
    <source>
        <strain evidence="1">EC-137</strain>
    </source>
</reference>
<accession>A0ACB8QZA9</accession>
<dbReference type="Proteomes" id="UP000814128">
    <property type="component" value="Unassembled WGS sequence"/>
</dbReference>
<proteinExistence type="predicted"/>